<reference evidence="2" key="2">
    <citation type="submission" date="2020-09" db="EMBL/GenBank/DDBJ databases">
        <authorList>
            <person name="Sun Q."/>
            <person name="Zhou Y."/>
        </authorList>
    </citation>
    <scope>NUCLEOTIDE SEQUENCE</scope>
    <source>
        <strain evidence="2">CGMCC 4.7272</strain>
    </source>
</reference>
<keyword evidence="3" id="KW-1185">Reference proteome</keyword>
<evidence type="ECO:0000313" key="3">
    <source>
        <dbReference type="Proteomes" id="UP000625682"/>
    </source>
</evidence>
<evidence type="ECO:0000256" key="1">
    <source>
        <dbReference type="SAM" id="MobiDB-lite"/>
    </source>
</evidence>
<proteinExistence type="predicted"/>
<accession>A0A917P2R4</accession>
<reference evidence="2" key="1">
    <citation type="journal article" date="2014" name="Int. J. Syst. Evol. Microbiol.">
        <title>Complete genome sequence of Corynebacterium casei LMG S-19264T (=DSM 44701T), isolated from a smear-ripened cheese.</title>
        <authorList>
            <consortium name="US DOE Joint Genome Institute (JGI-PGF)"/>
            <person name="Walter F."/>
            <person name="Albersmeier A."/>
            <person name="Kalinowski J."/>
            <person name="Ruckert C."/>
        </authorList>
    </citation>
    <scope>NUCLEOTIDE SEQUENCE</scope>
    <source>
        <strain evidence="2">CGMCC 4.7272</strain>
    </source>
</reference>
<sequence length="112" mass="12345">MQRRAEEGPRAGFEGIREVPPSSGAGEQATLESWTRRASSPSVHTDPTSPHDRGNHSPQGCAWRRRVKLRRDSDLRLAAPSHQTPVARRAVVGRARRRFTGGGGWLGRSRGK</sequence>
<evidence type="ECO:0000313" key="2">
    <source>
        <dbReference type="EMBL" id="GGJ57213.1"/>
    </source>
</evidence>
<protein>
    <submittedName>
        <fullName evidence="2">Uncharacterized protein</fullName>
    </submittedName>
</protein>
<comment type="caution">
    <text evidence="2">The sequence shown here is derived from an EMBL/GenBank/DDBJ whole genome shotgun (WGS) entry which is preliminary data.</text>
</comment>
<dbReference type="AlphaFoldDB" id="A0A917P2R4"/>
<feature type="region of interest" description="Disordered" evidence="1">
    <location>
        <begin position="1"/>
        <end position="64"/>
    </location>
</feature>
<dbReference type="EMBL" id="BMMU01000026">
    <property type="protein sequence ID" value="GGJ57213.1"/>
    <property type="molecule type" value="Genomic_DNA"/>
</dbReference>
<feature type="compositionally biased region" description="Polar residues" evidence="1">
    <location>
        <begin position="30"/>
        <end position="48"/>
    </location>
</feature>
<gene>
    <name evidence="2" type="ORF">GCM10012282_63040</name>
</gene>
<name>A0A917P2R4_9ACTN</name>
<organism evidence="2 3">
    <name type="scientific">Streptomyces lacrimifluminis</name>
    <dbReference type="NCBI Taxonomy" id="1500077"/>
    <lineage>
        <taxon>Bacteria</taxon>
        <taxon>Bacillati</taxon>
        <taxon>Actinomycetota</taxon>
        <taxon>Actinomycetes</taxon>
        <taxon>Kitasatosporales</taxon>
        <taxon>Streptomycetaceae</taxon>
        <taxon>Streptomyces</taxon>
    </lineage>
</organism>
<dbReference type="Proteomes" id="UP000625682">
    <property type="component" value="Unassembled WGS sequence"/>
</dbReference>